<feature type="region of interest" description="Disordered" evidence="1">
    <location>
        <begin position="107"/>
        <end position="142"/>
    </location>
</feature>
<comment type="caution">
    <text evidence="2">The sequence shown here is derived from an EMBL/GenBank/DDBJ whole genome shotgun (WGS) entry which is preliminary data.</text>
</comment>
<accession>A0A2P7RHP0</accession>
<evidence type="ECO:0000256" key="1">
    <source>
        <dbReference type="SAM" id="MobiDB-lite"/>
    </source>
</evidence>
<organism evidence="2 3">
    <name type="scientific">Pseudaminobacter soli</name>
    <name type="common">ex Li et al. 2025</name>
    <dbReference type="NCBI Taxonomy" id="1295366"/>
    <lineage>
        <taxon>Bacteria</taxon>
        <taxon>Pseudomonadati</taxon>
        <taxon>Pseudomonadota</taxon>
        <taxon>Alphaproteobacteria</taxon>
        <taxon>Hyphomicrobiales</taxon>
        <taxon>Phyllobacteriaceae</taxon>
        <taxon>Pseudaminobacter</taxon>
    </lineage>
</organism>
<evidence type="ECO:0000313" key="2">
    <source>
        <dbReference type="EMBL" id="PSJ49685.1"/>
    </source>
</evidence>
<dbReference type="Proteomes" id="UP000240653">
    <property type="component" value="Unassembled WGS sequence"/>
</dbReference>
<dbReference type="EMBL" id="PXYL01000061">
    <property type="protein sequence ID" value="PSJ49685.1"/>
    <property type="molecule type" value="Genomic_DNA"/>
</dbReference>
<sequence>MVGCRRLLKRAMPLEGHHALAPTKEDIMSSNYLTSVEMDMIERLLAEVRGLHPDRDVTRETATARFLVYDIEKNQTAEAELRKKLTAHLDEWESTGAAIARWDYEGGASGRLPRTEAQRRIDNDTDGTRRRAIETKDRNRLV</sequence>
<keyword evidence="3" id="KW-1185">Reference proteome</keyword>
<gene>
    <name evidence="2" type="ORF">C7I85_30205</name>
</gene>
<evidence type="ECO:0000313" key="3">
    <source>
        <dbReference type="Proteomes" id="UP000240653"/>
    </source>
</evidence>
<dbReference type="AlphaFoldDB" id="A0A2P7RHP0"/>
<protein>
    <submittedName>
        <fullName evidence="2">Uncharacterized protein</fullName>
    </submittedName>
</protein>
<feature type="compositionally biased region" description="Basic and acidic residues" evidence="1">
    <location>
        <begin position="113"/>
        <end position="142"/>
    </location>
</feature>
<proteinExistence type="predicted"/>
<name>A0A2P7RHP0_9HYPH</name>
<reference evidence="2 3" key="1">
    <citation type="submission" date="2018-03" db="EMBL/GenBank/DDBJ databases">
        <title>The draft genome of Mesorhizobium soli JCM 19897.</title>
        <authorList>
            <person name="Li L."/>
            <person name="Liu L."/>
            <person name="Liang L."/>
            <person name="Wang T."/>
            <person name="Zhang X."/>
        </authorList>
    </citation>
    <scope>NUCLEOTIDE SEQUENCE [LARGE SCALE GENOMIC DNA]</scope>
    <source>
        <strain evidence="2 3">JCM 19897</strain>
    </source>
</reference>